<dbReference type="Pfam" id="PF14214">
    <property type="entry name" value="Helitron_like_N"/>
    <property type="match status" value="1"/>
</dbReference>
<sequence length="110" mass="12894">MNLTNRLCFKLHDRFNLYALLLRGRRLFQQYLVDAYISIKQNRLDYIQSKQDMFRSGYLQGVHDALLKGDSDGHDVGKRIILPASFTGGPRYMYKHYEDALAICRVHENP</sequence>
<name>A0ABQ4WMD9_9ASTR</name>
<reference evidence="2" key="2">
    <citation type="submission" date="2022-01" db="EMBL/GenBank/DDBJ databases">
        <authorList>
            <person name="Yamashiro T."/>
            <person name="Shiraishi A."/>
            <person name="Satake H."/>
            <person name="Nakayama K."/>
        </authorList>
    </citation>
    <scope>NUCLEOTIDE SEQUENCE</scope>
</reference>
<accession>A0ABQ4WMD9</accession>
<comment type="caution">
    <text evidence="2">The sequence shown here is derived from an EMBL/GenBank/DDBJ whole genome shotgun (WGS) entry which is preliminary data.</text>
</comment>
<dbReference type="PANTHER" id="PTHR45786">
    <property type="entry name" value="DNA BINDING PROTEIN-LIKE"/>
    <property type="match status" value="1"/>
</dbReference>
<gene>
    <name evidence="2" type="ORF">Tco_0627437</name>
</gene>
<reference evidence="2" key="1">
    <citation type="journal article" date="2022" name="Int. J. Mol. Sci.">
        <title>Draft Genome of Tanacetum Coccineum: Genomic Comparison of Closely Related Tanacetum-Family Plants.</title>
        <authorList>
            <person name="Yamashiro T."/>
            <person name="Shiraishi A."/>
            <person name="Nakayama K."/>
            <person name="Satake H."/>
        </authorList>
    </citation>
    <scope>NUCLEOTIDE SEQUENCE</scope>
</reference>
<proteinExistence type="predicted"/>
<dbReference type="PANTHER" id="PTHR45786:SF74">
    <property type="entry name" value="ATP-DEPENDENT DNA HELICASE"/>
    <property type="match status" value="1"/>
</dbReference>
<dbReference type="InterPro" id="IPR025476">
    <property type="entry name" value="Helitron_helicase-like"/>
</dbReference>
<dbReference type="Proteomes" id="UP001151760">
    <property type="component" value="Unassembled WGS sequence"/>
</dbReference>
<organism evidence="2 3">
    <name type="scientific">Tanacetum coccineum</name>
    <dbReference type="NCBI Taxonomy" id="301880"/>
    <lineage>
        <taxon>Eukaryota</taxon>
        <taxon>Viridiplantae</taxon>
        <taxon>Streptophyta</taxon>
        <taxon>Embryophyta</taxon>
        <taxon>Tracheophyta</taxon>
        <taxon>Spermatophyta</taxon>
        <taxon>Magnoliopsida</taxon>
        <taxon>eudicotyledons</taxon>
        <taxon>Gunneridae</taxon>
        <taxon>Pentapetalae</taxon>
        <taxon>asterids</taxon>
        <taxon>campanulids</taxon>
        <taxon>Asterales</taxon>
        <taxon>Asteraceae</taxon>
        <taxon>Asteroideae</taxon>
        <taxon>Anthemideae</taxon>
        <taxon>Anthemidinae</taxon>
        <taxon>Tanacetum</taxon>
    </lineage>
</organism>
<evidence type="ECO:0000313" key="3">
    <source>
        <dbReference type="Proteomes" id="UP001151760"/>
    </source>
</evidence>
<evidence type="ECO:0000313" key="2">
    <source>
        <dbReference type="EMBL" id="GJS54075.1"/>
    </source>
</evidence>
<dbReference type="EMBL" id="BQNB010008771">
    <property type="protein sequence ID" value="GJS54075.1"/>
    <property type="molecule type" value="Genomic_DNA"/>
</dbReference>
<keyword evidence="3" id="KW-1185">Reference proteome</keyword>
<protein>
    <recommendedName>
        <fullName evidence="1">Helitron helicase-like domain-containing protein</fullName>
    </recommendedName>
</protein>
<feature type="domain" description="Helitron helicase-like" evidence="1">
    <location>
        <begin position="9"/>
        <end position="110"/>
    </location>
</feature>
<evidence type="ECO:0000259" key="1">
    <source>
        <dbReference type="Pfam" id="PF14214"/>
    </source>
</evidence>